<dbReference type="SMART" id="SM00086">
    <property type="entry name" value="PAC"/>
    <property type="match status" value="1"/>
</dbReference>
<gene>
    <name evidence="13" type="ORF">KDM90_05305</name>
</gene>
<feature type="transmembrane region" description="Helical" evidence="9">
    <location>
        <begin position="256"/>
        <end position="280"/>
    </location>
</feature>
<evidence type="ECO:0000256" key="7">
    <source>
        <dbReference type="ARBA" id="ARBA00022840"/>
    </source>
</evidence>
<dbReference type="EMBL" id="JAGSPJ010000002">
    <property type="protein sequence ID" value="MBR7799412.1"/>
    <property type="molecule type" value="Genomic_DNA"/>
</dbReference>
<keyword evidence="14" id="KW-1185">Reference proteome</keyword>
<dbReference type="Proteomes" id="UP000678545">
    <property type="component" value="Unassembled WGS sequence"/>
</dbReference>
<dbReference type="NCBIfam" id="TIGR00229">
    <property type="entry name" value="sensory_box"/>
    <property type="match status" value="1"/>
</dbReference>
<dbReference type="InterPro" id="IPR035965">
    <property type="entry name" value="PAS-like_dom_sf"/>
</dbReference>
<dbReference type="InterPro" id="IPR001610">
    <property type="entry name" value="PAC"/>
</dbReference>
<evidence type="ECO:0000256" key="1">
    <source>
        <dbReference type="ARBA" id="ARBA00000085"/>
    </source>
</evidence>
<dbReference type="Pfam" id="PF13426">
    <property type="entry name" value="PAS_9"/>
    <property type="match status" value="1"/>
</dbReference>
<evidence type="ECO:0000256" key="2">
    <source>
        <dbReference type="ARBA" id="ARBA00012438"/>
    </source>
</evidence>
<evidence type="ECO:0000256" key="4">
    <source>
        <dbReference type="ARBA" id="ARBA00022679"/>
    </source>
</evidence>
<dbReference type="Gene3D" id="1.10.287.130">
    <property type="match status" value="1"/>
</dbReference>
<dbReference type="CDD" id="cd00130">
    <property type="entry name" value="PAS"/>
    <property type="match status" value="1"/>
</dbReference>
<evidence type="ECO:0000256" key="5">
    <source>
        <dbReference type="ARBA" id="ARBA00022741"/>
    </source>
</evidence>
<feature type="domain" description="PAS" evidence="11">
    <location>
        <begin position="295"/>
        <end position="367"/>
    </location>
</feature>
<keyword evidence="9" id="KW-1133">Transmembrane helix</keyword>
<keyword evidence="3" id="KW-0597">Phosphoprotein</keyword>
<dbReference type="PANTHER" id="PTHR43065:SF10">
    <property type="entry name" value="PEROXIDE STRESS-ACTIVATED HISTIDINE KINASE MAK3"/>
    <property type="match status" value="1"/>
</dbReference>
<evidence type="ECO:0000256" key="8">
    <source>
        <dbReference type="ARBA" id="ARBA00023012"/>
    </source>
</evidence>
<protein>
    <recommendedName>
        <fullName evidence="2">histidine kinase</fullName>
        <ecNumber evidence="2">2.7.13.3</ecNumber>
    </recommendedName>
</protein>
<dbReference type="Gene3D" id="3.30.450.20">
    <property type="entry name" value="PAS domain"/>
    <property type="match status" value="1"/>
</dbReference>
<dbReference type="SMART" id="SM00091">
    <property type="entry name" value="PAS"/>
    <property type="match status" value="1"/>
</dbReference>
<dbReference type="PROSITE" id="PS50109">
    <property type="entry name" value="HIS_KIN"/>
    <property type="match status" value="1"/>
</dbReference>
<dbReference type="Gene3D" id="3.30.565.10">
    <property type="entry name" value="Histidine kinase-like ATPase, C-terminal domain"/>
    <property type="match status" value="1"/>
</dbReference>
<evidence type="ECO:0000256" key="9">
    <source>
        <dbReference type="SAM" id="Phobius"/>
    </source>
</evidence>
<feature type="domain" description="Histidine kinase" evidence="10">
    <location>
        <begin position="443"/>
        <end position="677"/>
    </location>
</feature>
<comment type="caution">
    <text evidence="13">The sequence shown here is derived from an EMBL/GenBank/DDBJ whole genome shotgun (WGS) entry which is preliminary data.</text>
</comment>
<dbReference type="EC" id="2.7.13.3" evidence="2"/>
<dbReference type="GO" id="GO:0005524">
    <property type="term" value="F:ATP binding"/>
    <property type="evidence" value="ECO:0007669"/>
    <property type="project" value="UniProtKB-KW"/>
</dbReference>
<dbReference type="PROSITE" id="PS50112">
    <property type="entry name" value="PAS"/>
    <property type="match status" value="1"/>
</dbReference>
<dbReference type="PANTHER" id="PTHR43065">
    <property type="entry name" value="SENSOR HISTIDINE KINASE"/>
    <property type="match status" value="1"/>
</dbReference>
<reference evidence="13" key="1">
    <citation type="submission" date="2021-04" db="EMBL/GenBank/DDBJ databases">
        <title>novel species isolated from subtropical streams in China.</title>
        <authorList>
            <person name="Lu H."/>
        </authorList>
    </citation>
    <scope>NUCLEOTIDE SEQUENCE</scope>
    <source>
        <strain evidence="13">FT137W</strain>
    </source>
</reference>
<evidence type="ECO:0000256" key="3">
    <source>
        <dbReference type="ARBA" id="ARBA00022553"/>
    </source>
</evidence>
<dbReference type="PRINTS" id="PR00344">
    <property type="entry name" value="BCTRLSENSOR"/>
</dbReference>
<comment type="catalytic activity">
    <reaction evidence="1">
        <text>ATP + protein L-histidine = ADP + protein N-phospho-L-histidine.</text>
        <dbReference type="EC" id="2.7.13.3"/>
    </reaction>
</comment>
<evidence type="ECO:0000313" key="13">
    <source>
        <dbReference type="EMBL" id="MBR7799412.1"/>
    </source>
</evidence>
<dbReference type="AlphaFoldDB" id="A0A941IEH9"/>
<dbReference type="InterPro" id="IPR036890">
    <property type="entry name" value="HATPase_C_sf"/>
</dbReference>
<dbReference type="CDD" id="cd00082">
    <property type="entry name" value="HisKA"/>
    <property type="match status" value="1"/>
</dbReference>
<name>A0A941IEH9_9BURK</name>
<keyword evidence="4" id="KW-0808">Transferase</keyword>
<dbReference type="SUPFAM" id="SSF55874">
    <property type="entry name" value="ATPase domain of HSP90 chaperone/DNA topoisomerase II/histidine kinase"/>
    <property type="match status" value="1"/>
</dbReference>
<dbReference type="InterPro" id="IPR005467">
    <property type="entry name" value="His_kinase_dom"/>
</dbReference>
<dbReference type="SMART" id="SM00388">
    <property type="entry name" value="HisKA"/>
    <property type="match status" value="1"/>
</dbReference>
<dbReference type="InterPro" id="IPR003594">
    <property type="entry name" value="HATPase_dom"/>
</dbReference>
<evidence type="ECO:0000256" key="6">
    <source>
        <dbReference type="ARBA" id="ARBA00022777"/>
    </source>
</evidence>
<keyword evidence="8" id="KW-0902">Two-component regulatory system</keyword>
<dbReference type="InterPro" id="IPR000700">
    <property type="entry name" value="PAS-assoc_C"/>
</dbReference>
<dbReference type="SUPFAM" id="SSF47384">
    <property type="entry name" value="Homodimeric domain of signal transducing histidine kinase"/>
    <property type="match status" value="1"/>
</dbReference>
<dbReference type="SMART" id="SM00387">
    <property type="entry name" value="HATPase_c"/>
    <property type="match status" value="1"/>
</dbReference>
<dbReference type="InterPro" id="IPR003661">
    <property type="entry name" value="HisK_dim/P_dom"/>
</dbReference>
<dbReference type="InterPro" id="IPR004358">
    <property type="entry name" value="Sig_transdc_His_kin-like_C"/>
</dbReference>
<proteinExistence type="predicted"/>
<accession>A0A941IEH9</accession>
<dbReference type="Pfam" id="PF00512">
    <property type="entry name" value="HisKA"/>
    <property type="match status" value="1"/>
</dbReference>
<dbReference type="GO" id="GO:0000155">
    <property type="term" value="F:phosphorelay sensor kinase activity"/>
    <property type="evidence" value="ECO:0007669"/>
    <property type="project" value="InterPro"/>
</dbReference>
<feature type="transmembrane region" description="Helical" evidence="9">
    <location>
        <begin position="15"/>
        <end position="36"/>
    </location>
</feature>
<dbReference type="InterPro" id="IPR000014">
    <property type="entry name" value="PAS"/>
</dbReference>
<evidence type="ECO:0000313" key="14">
    <source>
        <dbReference type="Proteomes" id="UP000678545"/>
    </source>
</evidence>
<feature type="domain" description="PAC" evidence="12">
    <location>
        <begin position="371"/>
        <end position="423"/>
    </location>
</feature>
<dbReference type="InterPro" id="IPR036097">
    <property type="entry name" value="HisK_dim/P_sf"/>
</dbReference>
<evidence type="ECO:0000259" key="10">
    <source>
        <dbReference type="PROSITE" id="PS50109"/>
    </source>
</evidence>
<evidence type="ECO:0000259" key="11">
    <source>
        <dbReference type="PROSITE" id="PS50112"/>
    </source>
</evidence>
<dbReference type="Pfam" id="PF02518">
    <property type="entry name" value="HATPase_c"/>
    <property type="match status" value="1"/>
</dbReference>
<dbReference type="SUPFAM" id="SSF55785">
    <property type="entry name" value="PYP-like sensor domain (PAS domain)"/>
    <property type="match status" value="1"/>
</dbReference>
<keyword evidence="5" id="KW-0547">Nucleotide-binding</keyword>
<dbReference type="PROSITE" id="PS50113">
    <property type="entry name" value="PAC"/>
    <property type="match status" value="1"/>
</dbReference>
<keyword evidence="7" id="KW-0067">ATP-binding</keyword>
<organism evidence="13 14">
    <name type="scientific">Undibacterium fentianense</name>
    <dbReference type="NCBI Taxonomy" id="2828728"/>
    <lineage>
        <taxon>Bacteria</taxon>
        <taxon>Pseudomonadati</taxon>
        <taxon>Pseudomonadota</taxon>
        <taxon>Betaproteobacteria</taxon>
        <taxon>Burkholderiales</taxon>
        <taxon>Oxalobacteraceae</taxon>
        <taxon>Undibacterium</taxon>
    </lineage>
</organism>
<keyword evidence="9" id="KW-0812">Transmembrane</keyword>
<keyword evidence="9" id="KW-0472">Membrane</keyword>
<keyword evidence="6" id="KW-0418">Kinase</keyword>
<evidence type="ECO:0000259" key="12">
    <source>
        <dbReference type="PROSITE" id="PS50113"/>
    </source>
</evidence>
<sequence length="680" mass="77453">MKIKPLESRRFQTTLPWILPVLLVMLFVAILIWLPWQAQKMETNERQEQLIADTLWVEQALQFQLKRHEESLTNLADDFVDNKLNKQTVAERLRLLSGNNHEIQDIILWDAQNLLVASNFDSHYRNSEEDIFPFQQALKASESFTEKLHKPSCSRLLPTKTSNGSDILCRYPIFRNHIYRASIMVSFRLQTLLDEIVPWWFAQENDISLIDNEDKVIARRAAGGRGKNVYTHNRQLDFPQLSLNLHTNSTKAEPKLLSNLLVVSVVLLSLGLVWSLFALWRDIHRRLRAEGALRKEAAFRAAMENSLITGLRARDMQGRLTYVNPSFCKMIGFPEDELIGKLPPMPYWAPEEIAEYENRFAQILTGTVQPEGFETIYQRANGERFPVLIYESPLVDEHGKQTGWMSSILDVSELKRAQELSRQQEEKVHQNARLATMGEMASMLAHELNQPLAAISSYTTGAINLISQNQTDPLLLREAMEKARQQALRAAQVIRSVHEFVRKREASRVNFNVNALLQSVMPLIALQAQSHHVHVHYQIDPDLPEIFADKVLIEQVILNLTRNAIEAMHEIDIQQRQLQIHAHAIPVEDETTRNTNPNTPPGNTHKHLLIQVIDRGHGISAEVGEKLFSPFFSTKASGMGMGLNICRTALEFHGGSLKHRANPTGGTIFEFTIPCATSPN</sequence>